<dbReference type="Proteomes" id="UP000228934">
    <property type="component" value="Unassembled WGS sequence"/>
</dbReference>
<evidence type="ECO:0000256" key="1">
    <source>
        <dbReference type="SAM" id="MobiDB-lite"/>
    </source>
</evidence>
<feature type="compositionally biased region" description="Polar residues" evidence="1">
    <location>
        <begin position="41"/>
        <end position="56"/>
    </location>
</feature>
<feature type="region of interest" description="Disordered" evidence="1">
    <location>
        <begin position="33"/>
        <end position="56"/>
    </location>
</feature>
<evidence type="ECO:0000313" key="3">
    <source>
        <dbReference type="Proteomes" id="UP000228934"/>
    </source>
</evidence>
<organism evidence="2 3">
    <name type="scientific">Aquarana catesbeiana</name>
    <name type="common">American bullfrog</name>
    <name type="synonym">Rana catesbeiana</name>
    <dbReference type="NCBI Taxonomy" id="8400"/>
    <lineage>
        <taxon>Eukaryota</taxon>
        <taxon>Metazoa</taxon>
        <taxon>Chordata</taxon>
        <taxon>Craniata</taxon>
        <taxon>Vertebrata</taxon>
        <taxon>Euteleostomi</taxon>
        <taxon>Amphibia</taxon>
        <taxon>Batrachia</taxon>
        <taxon>Anura</taxon>
        <taxon>Neobatrachia</taxon>
        <taxon>Ranoidea</taxon>
        <taxon>Ranidae</taxon>
        <taxon>Aquarana</taxon>
    </lineage>
</organism>
<dbReference type="EMBL" id="KV953387">
    <property type="protein sequence ID" value="PIO24146.1"/>
    <property type="molecule type" value="Genomic_DNA"/>
</dbReference>
<keyword evidence="3" id="KW-1185">Reference proteome</keyword>
<reference evidence="3" key="1">
    <citation type="journal article" date="2017" name="Nat. Commun.">
        <title>The North American bullfrog draft genome provides insight into hormonal regulation of long noncoding RNA.</title>
        <authorList>
            <person name="Hammond S.A."/>
            <person name="Warren R.L."/>
            <person name="Vandervalk B.P."/>
            <person name="Kucuk E."/>
            <person name="Khan H."/>
            <person name="Gibb E.A."/>
            <person name="Pandoh P."/>
            <person name="Kirk H."/>
            <person name="Zhao Y."/>
            <person name="Jones M."/>
            <person name="Mungall A.J."/>
            <person name="Coope R."/>
            <person name="Pleasance S."/>
            <person name="Moore R.A."/>
            <person name="Holt R.A."/>
            <person name="Round J.M."/>
            <person name="Ohora S."/>
            <person name="Walle B.V."/>
            <person name="Veldhoen N."/>
            <person name="Helbing C.C."/>
            <person name="Birol I."/>
        </authorList>
    </citation>
    <scope>NUCLEOTIDE SEQUENCE [LARGE SCALE GENOMIC DNA]</scope>
</reference>
<dbReference type="AlphaFoldDB" id="A0A2G9R8E6"/>
<protein>
    <submittedName>
        <fullName evidence="2">Uncharacterized protein</fullName>
    </submittedName>
</protein>
<name>A0A2G9R8E6_AQUCT</name>
<accession>A0A2G9R8E6</accession>
<evidence type="ECO:0000313" key="2">
    <source>
        <dbReference type="EMBL" id="PIO24146.1"/>
    </source>
</evidence>
<gene>
    <name evidence="2" type="ORF">AB205_0176210</name>
</gene>
<proteinExistence type="predicted"/>
<sequence length="56" mass="6186">MELIIILHQRIGCQDSLMSIMVMDLVEEKTAPTCTGMADGTMTTAPVRTTTSVRWT</sequence>